<dbReference type="HOGENOM" id="CLU_2632433_0_0_6"/>
<dbReference type="EMBL" id="CP008884">
    <property type="protein sequence ID" value="AIF48177.1"/>
    <property type="molecule type" value="Genomic_DNA"/>
</dbReference>
<name>A0A075K3A4_9GAMM</name>
<keyword evidence="2" id="KW-1185">Reference proteome</keyword>
<evidence type="ECO:0000313" key="1">
    <source>
        <dbReference type="EMBL" id="AIF48177.1"/>
    </source>
</evidence>
<organism evidence="1 2">
    <name type="scientific">Dyella japonica A8</name>
    <dbReference type="NCBI Taxonomy" id="1217721"/>
    <lineage>
        <taxon>Bacteria</taxon>
        <taxon>Pseudomonadati</taxon>
        <taxon>Pseudomonadota</taxon>
        <taxon>Gammaproteobacteria</taxon>
        <taxon>Lysobacterales</taxon>
        <taxon>Rhodanobacteraceae</taxon>
        <taxon>Dyella</taxon>
    </lineage>
</organism>
<dbReference type="AlphaFoldDB" id="A0A075K3A4"/>
<accession>A0A075K3A4</accession>
<dbReference type="Proteomes" id="UP000027987">
    <property type="component" value="Chromosome"/>
</dbReference>
<dbReference type="KEGG" id="dja:HY57_13370"/>
<sequence length="77" mass="8644">MIFKIVHALGCAVSTDVLRGCNYKHLHRSQALGDYLTILEMTVSYSDIDAVRGEVSRTVVQLQIEGYFRITGAEVRK</sequence>
<reference evidence="1 2" key="1">
    <citation type="submission" date="2014-07" db="EMBL/GenBank/DDBJ databases">
        <title>Complete Genome Sequence of Dyella japonica Strain A8 Isolated from Malaysian Tropical Soil.</title>
        <authorList>
            <person name="Hui R.K.H."/>
            <person name="Chen J.-W."/>
            <person name="Chan K.-G."/>
            <person name="Leung F.C.C."/>
        </authorList>
    </citation>
    <scope>NUCLEOTIDE SEQUENCE [LARGE SCALE GENOMIC DNA]</scope>
    <source>
        <strain evidence="1 2">A8</strain>
    </source>
</reference>
<protein>
    <submittedName>
        <fullName evidence="1">Uncharacterized protein</fullName>
    </submittedName>
</protein>
<evidence type="ECO:0000313" key="2">
    <source>
        <dbReference type="Proteomes" id="UP000027987"/>
    </source>
</evidence>
<proteinExistence type="predicted"/>
<gene>
    <name evidence="1" type="ORF">HY57_13370</name>
</gene>